<dbReference type="SMART" id="SM00052">
    <property type="entry name" value="EAL"/>
    <property type="match status" value="1"/>
</dbReference>
<dbReference type="SUPFAM" id="SSF55781">
    <property type="entry name" value="GAF domain-like"/>
    <property type="match status" value="1"/>
</dbReference>
<keyword evidence="5" id="KW-0812">Transmembrane</keyword>
<dbReference type="Pfam" id="PF00563">
    <property type="entry name" value="EAL"/>
    <property type="match status" value="1"/>
</dbReference>
<dbReference type="Pfam" id="PF00990">
    <property type="entry name" value="GGDEF"/>
    <property type="match status" value="1"/>
</dbReference>
<dbReference type="InterPro" id="IPR000700">
    <property type="entry name" value="PAS-assoc_C"/>
</dbReference>
<evidence type="ECO:0000256" key="2">
    <source>
        <dbReference type="ARBA" id="ARBA00012282"/>
    </source>
</evidence>
<dbReference type="InterPro" id="IPR000160">
    <property type="entry name" value="GGDEF_dom"/>
</dbReference>
<comment type="catalytic activity">
    <reaction evidence="4">
        <text>3',3'-c-di-GMP + H2O = 5'-phosphoguanylyl(3'-&gt;5')guanosine + H(+)</text>
        <dbReference type="Rhea" id="RHEA:24902"/>
        <dbReference type="ChEBI" id="CHEBI:15377"/>
        <dbReference type="ChEBI" id="CHEBI:15378"/>
        <dbReference type="ChEBI" id="CHEBI:58754"/>
        <dbReference type="ChEBI" id="CHEBI:58805"/>
        <dbReference type="EC" id="3.1.4.52"/>
    </reaction>
    <physiologicalReaction direction="left-to-right" evidence="4">
        <dbReference type="Rhea" id="RHEA:24903"/>
    </physiologicalReaction>
</comment>
<feature type="domain" description="EAL" evidence="8">
    <location>
        <begin position="939"/>
        <end position="1193"/>
    </location>
</feature>
<dbReference type="SUPFAM" id="SSF55785">
    <property type="entry name" value="PYP-like sensor domain (PAS domain)"/>
    <property type="match status" value="1"/>
</dbReference>
<feature type="domain" description="PAS" evidence="6">
    <location>
        <begin position="637"/>
        <end position="686"/>
    </location>
</feature>
<dbReference type="InterPro" id="IPR001633">
    <property type="entry name" value="EAL_dom"/>
</dbReference>
<dbReference type="InterPro" id="IPR003018">
    <property type="entry name" value="GAF"/>
</dbReference>
<keyword evidence="3" id="KW-0973">c-di-GMP</keyword>
<dbReference type="SMART" id="SM00091">
    <property type="entry name" value="PAS"/>
    <property type="match status" value="1"/>
</dbReference>
<keyword evidence="11" id="KW-1185">Reference proteome</keyword>
<evidence type="ECO:0000256" key="4">
    <source>
        <dbReference type="ARBA" id="ARBA00051114"/>
    </source>
</evidence>
<dbReference type="CDD" id="cd00130">
    <property type="entry name" value="PAS"/>
    <property type="match status" value="1"/>
</dbReference>
<sequence>MPNSTQQVAIHTWLAMVAVLLLVMGGINGLMAWQLPAQWRPPLASLPIMLLAGGGLLATLLARARERRLCGVVLSILAAVPLFAWLPAPLDGVSRGWPFPVMPLTSFVVAALAVCFILGARSTRTRILWVGSGIFVMLISGGNLMAELWPAVDLPSFWSLAFSSSFTALPALFLGSALVLVGRNLTELPAMLPRSVMLPLAVSLSATALVWFALTWQQYDARLTKAREMLSSFKVSAEREIDQHQLLLQRMAERWGKLGGLPSAGLRELEFTSYFRDTPGLVSLHWQDDDERIVWGHDRDPAFGVRYWLGRDDGWLYDWLAVGGPYPRWILPDDERPELAMVAVPLPWEEGPRGQLVAVIDLERLLSREVSSYVSPLVVTLHREGAQLPLNAGDHGEPGIELSRNLVMLPGGTPMEARGYASTAESPTLAGALPVGVGIGGFILSYLMAFSLGVASLSARRSVTLANTQRHLRAQQRVQTMVARDKPLASTLQAICRMVEAQSPGALSSIMLSDREGKRLDETYSVSLPGAFLTAVRGVPIAPGKGACGSAAFLRDFVICGDIANDARWRGFHDIAAEHGLRACWSYPVIGSNGQVLGTFATYYRQFVVPSADDRRRIIEAADLVSLAVERERNRESLLILKRSVEASVNGVTIADMRQPDMPLIYVNEAFERITGYSRDEALGRNCRFLQGNETDEQALTELRQALAECREASVTLLNYRKDGTPFWNNLFMAPVRDGAGSVTHFVGVQHDISQHKAYEAKLAYHSSHDALTGLANRSLFEDHLAHDVMLARRQGTRLAVLFIDLDDFKPINDSLGHEVGDQVLVQVAKRLSDELDPGDTLARFGSDEFVILLPGIKQDDDALNLAERVLARVGRSYRVGVHELYLGASVGVAFLTDDLNSPVELIQQADMAMYRAKQKGRNVWQCFTGEINDEVSTRMALRNELQEAIECGNFELHYQPLIDARDGGVAGFEALVRWKHPVRGYLSPGLFIPLAEETGQIVPISEWVLRQACRDMCELARDGLGRFRVSVNLSPLQFHRPNFLDNLKQALLETGLAAEYLELELTEGILMNDTATAIETLRLLRAMGVEVSIDDFGTGFSSLSYLKALPIGKIKIDRSFVRDVTRNAHDSAIVQGVISMAHHLGLAVVAEGIEEAAQATYLKNHGCDIFQGFHFARPMPLAQLRGYLVDRDMASSAKDLPAPADR</sequence>
<feature type="transmembrane region" description="Helical" evidence="5">
    <location>
        <begin position="43"/>
        <end position="62"/>
    </location>
</feature>
<dbReference type="InterPro" id="IPR035965">
    <property type="entry name" value="PAS-like_dom_sf"/>
</dbReference>
<dbReference type="InterPro" id="IPR043128">
    <property type="entry name" value="Rev_trsase/Diguanyl_cyclase"/>
</dbReference>
<dbReference type="SUPFAM" id="SSF141868">
    <property type="entry name" value="EAL domain-like"/>
    <property type="match status" value="1"/>
</dbReference>
<feature type="transmembrane region" description="Helical" evidence="5">
    <location>
        <begin position="192"/>
        <end position="214"/>
    </location>
</feature>
<gene>
    <name evidence="10" type="ORF">SAMN04487954_106202</name>
</gene>
<dbReference type="InterPro" id="IPR001610">
    <property type="entry name" value="PAC"/>
</dbReference>
<dbReference type="Proteomes" id="UP000198525">
    <property type="component" value="Unassembled WGS sequence"/>
</dbReference>
<dbReference type="Gene3D" id="3.30.70.270">
    <property type="match status" value="1"/>
</dbReference>
<dbReference type="Pfam" id="PF13426">
    <property type="entry name" value="PAS_9"/>
    <property type="match status" value="1"/>
</dbReference>
<accession>A0A1G8VG30</accession>
<protein>
    <recommendedName>
        <fullName evidence="2">cyclic-guanylate-specific phosphodiesterase</fullName>
        <ecNumber evidence="2">3.1.4.52</ecNumber>
    </recommendedName>
</protein>
<feature type="transmembrane region" description="Helical" evidence="5">
    <location>
        <begin position="69"/>
        <end position="88"/>
    </location>
</feature>
<dbReference type="CDD" id="cd01949">
    <property type="entry name" value="GGDEF"/>
    <property type="match status" value="1"/>
</dbReference>
<dbReference type="CDD" id="cd01948">
    <property type="entry name" value="EAL"/>
    <property type="match status" value="1"/>
</dbReference>
<evidence type="ECO:0000259" key="9">
    <source>
        <dbReference type="PROSITE" id="PS50887"/>
    </source>
</evidence>
<dbReference type="InterPro" id="IPR035919">
    <property type="entry name" value="EAL_sf"/>
</dbReference>
<comment type="cofactor">
    <cofactor evidence="1">
        <name>Mg(2+)</name>
        <dbReference type="ChEBI" id="CHEBI:18420"/>
    </cofactor>
</comment>
<dbReference type="PROSITE" id="PS50113">
    <property type="entry name" value="PAC"/>
    <property type="match status" value="1"/>
</dbReference>
<dbReference type="STRING" id="376427.SAMN04487954_106202"/>
<dbReference type="InterPro" id="IPR029016">
    <property type="entry name" value="GAF-like_dom_sf"/>
</dbReference>
<dbReference type="SMART" id="SM00065">
    <property type="entry name" value="GAF"/>
    <property type="match status" value="1"/>
</dbReference>
<proteinExistence type="predicted"/>
<dbReference type="SMART" id="SM00086">
    <property type="entry name" value="PAC"/>
    <property type="match status" value="1"/>
</dbReference>
<evidence type="ECO:0000313" key="10">
    <source>
        <dbReference type="EMBL" id="SDJ65066.1"/>
    </source>
</evidence>
<dbReference type="NCBIfam" id="TIGR00254">
    <property type="entry name" value="GGDEF"/>
    <property type="match status" value="1"/>
</dbReference>
<dbReference type="InterPro" id="IPR052155">
    <property type="entry name" value="Biofilm_reg_signaling"/>
</dbReference>
<keyword evidence="5" id="KW-0472">Membrane</keyword>
<dbReference type="SUPFAM" id="SSF55073">
    <property type="entry name" value="Nucleotide cyclase"/>
    <property type="match status" value="1"/>
</dbReference>
<dbReference type="SMART" id="SM00267">
    <property type="entry name" value="GGDEF"/>
    <property type="match status" value="1"/>
</dbReference>
<dbReference type="NCBIfam" id="TIGR00229">
    <property type="entry name" value="sensory_box"/>
    <property type="match status" value="1"/>
</dbReference>
<dbReference type="Gene3D" id="3.30.450.40">
    <property type="match status" value="1"/>
</dbReference>
<dbReference type="GO" id="GO:0071732">
    <property type="term" value="P:cellular response to nitric oxide"/>
    <property type="evidence" value="ECO:0007669"/>
    <property type="project" value="UniProtKB-ARBA"/>
</dbReference>
<dbReference type="Gene3D" id="3.20.20.450">
    <property type="entry name" value="EAL domain"/>
    <property type="match status" value="1"/>
</dbReference>
<dbReference type="FunFam" id="3.30.70.270:FF:000001">
    <property type="entry name" value="Diguanylate cyclase domain protein"/>
    <property type="match status" value="1"/>
</dbReference>
<dbReference type="PROSITE" id="PS50883">
    <property type="entry name" value="EAL"/>
    <property type="match status" value="1"/>
</dbReference>
<dbReference type="RefSeq" id="WP_089685525.1">
    <property type="nucleotide sequence ID" value="NZ_FNES01000006.1"/>
</dbReference>
<dbReference type="EC" id="3.1.4.52" evidence="2"/>
<dbReference type="Gene3D" id="3.30.450.20">
    <property type="entry name" value="PAS domain"/>
    <property type="match status" value="1"/>
</dbReference>
<dbReference type="InterPro" id="IPR000014">
    <property type="entry name" value="PAS"/>
</dbReference>
<dbReference type="PROSITE" id="PS50112">
    <property type="entry name" value="PAS"/>
    <property type="match status" value="1"/>
</dbReference>
<feature type="transmembrane region" description="Helical" evidence="5">
    <location>
        <begin position="12"/>
        <end position="31"/>
    </location>
</feature>
<evidence type="ECO:0000256" key="1">
    <source>
        <dbReference type="ARBA" id="ARBA00001946"/>
    </source>
</evidence>
<evidence type="ECO:0000256" key="5">
    <source>
        <dbReference type="SAM" id="Phobius"/>
    </source>
</evidence>
<feature type="domain" description="PAC" evidence="7">
    <location>
        <begin position="711"/>
        <end position="765"/>
    </location>
</feature>
<name>A0A1G8VG30_9GAMM</name>
<keyword evidence="5" id="KW-1133">Transmembrane helix</keyword>
<feature type="domain" description="GGDEF" evidence="9">
    <location>
        <begin position="797"/>
        <end position="930"/>
    </location>
</feature>
<dbReference type="InterPro" id="IPR029787">
    <property type="entry name" value="Nucleotide_cyclase"/>
</dbReference>
<dbReference type="AlphaFoldDB" id="A0A1G8VG30"/>
<dbReference type="PANTHER" id="PTHR44757">
    <property type="entry name" value="DIGUANYLATE CYCLASE DGCP"/>
    <property type="match status" value="1"/>
</dbReference>
<evidence type="ECO:0000259" key="7">
    <source>
        <dbReference type="PROSITE" id="PS50113"/>
    </source>
</evidence>
<organism evidence="10 11">
    <name type="scientific">Billgrantia gudaonensis</name>
    <dbReference type="NCBI Taxonomy" id="376427"/>
    <lineage>
        <taxon>Bacteria</taxon>
        <taxon>Pseudomonadati</taxon>
        <taxon>Pseudomonadota</taxon>
        <taxon>Gammaproteobacteria</taxon>
        <taxon>Oceanospirillales</taxon>
        <taxon>Halomonadaceae</taxon>
        <taxon>Billgrantia</taxon>
    </lineage>
</organism>
<reference evidence="10 11" key="1">
    <citation type="submission" date="2016-10" db="EMBL/GenBank/DDBJ databases">
        <authorList>
            <person name="de Groot N.N."/>
        </authorList>
    </citation>
    <scope>NUCLEOTIDE SEQUENCE [LARGE SCALE GENOMIC DNA]</scope>
    <source>
        <strain evidence="10 11">CGMCC 1.6133</strain>
    </source>
</reference>
<dbReference type="PANTHER" id="PTHR44757:SF2">
    <property type="entry name" value="BIOFILM ARCHITECTURE MAINTENANCE PROTEIN MBAA"/>
    <property type="match status" value="1"/>
</dbReference>
<feature type="transmembrane region" description="Helical" evidence="5">
    <location>
        <begin position="127"/>
        <end position="145"/>
    </location>
</feature>
<evidence type="ECO:0000259" key="8">
    <source>
        <dbReference type="PROSITE" id="PS50883"/>
    </source>
</evidence>
<dbReference type="PROSITE" id="PS50887">
    <property type="entry name" value="GGDEF"/>
    <property type="match status" value="1"/>
</dbReference>
<evidence type="ECO:0000259" key="6">
    <source>
        <dbReference type="PROSITE" id="PS50112"/>
    </source>
</evidence>
<dbReference type="GO" id="GO:0071111">
    <property type="term" value="F:cyclic-guanylate-specific phosphodiesterase activity"/>
    <property type="evidence" value="ECO:0007669"/>
    <property type="project" value="UniProtKB-EC"/>
</dbReference>
<dbReference type="OrthoDB" id="9804951at2"/>
<feature type="transmembrane region" description="Helical" evidence="5">
    <location>
        <begin position="100"/>
        <end position="120"/>
    </location>
</feature>
<feature type="transmembrane region" description="Helical" evidence="5">
    <location>
        <begin position="157"/>
        <end position="180"/>
    </location>
</feature>
<dbReference type="EMBL" id="FNES01000006">
    <property type="protein sequence ID" value="SDJ65066.1"/>
    <property type="molecule type" value="Genomic_DNA"/>
</dbReference>
<dbReference type="FunFam" id="3.20.20.450:FF:000001">
    <property type="entry name" value="Cyclic di-GMP phosphodiesterase yahA"/>
    <property type="match status" value="1"/>
</dbReference>
<evidence type="ECO:0000256" key="3">
    <source>
        <dbReference type="ARBA" id="ARBA00022636"/>
    </source>
</evidence>
<dbReference type="Pfam" id="PF13185">
    <property type="entry name" value="GAF_2"/>
    <property type="match status" value="1"/>
</dbReference>
<evidence type="ECO:0000313" key="11">
    <source>
        <dbReference type="Proteomes" id="UP000198525"/>
    </source>
</evidence>